<reference evidence="2 3" key="1">
    <citation type="journal article" date="2016" name="Nat. Commun.">
        <title>Thousands of microbial genomes shed light on interconnected biogeochemical processes in an aquifer system.</title>
        <authorList>
            <person name="Anantharaman K."/>
            <person name="Brown C.T."/>
            <person name="Hug L.A."/>
            <person name="Sharon I."/>
            <person name="Castelle C.J."/>
            <person name="Probst A.J."/>
            <person name="Thomas B.C."/>
            <person name="Singh A."/>
            <person name="Wilkins M.J."/>
            <person name="Karaoz U."/>
            <person name="Brodie E.L."/>
            <person name="Williams K.H."/>
            <person name="Hubbard S.S."/>
            <person name="Banfield J.F."/>
        </authorList>
    </citation>
    <scope>NUCLEOTIDE SEQUENCE [LARGE SCALE GENOMIC DNA]</scope>
</reference>
<organism evidence="2 3">
    <name type="scientific">Candidatus Daviesbacteria bacterium RIFCSPHIGHO2_02_FULL_39_12</name>
    <dbReference type="NCBI Taxonomy" id="1797770"/>
    <lineage>
        <taxon>Bacteria</taxon>
        <taxon>Candidatus Daviesiibacteriota</taxon>
    </lineage>
</organism>
<feature type="region of interest" description="Disordered" evidence="1">
    <location>
        <begin position="1"/>
        <end position="23"/>
    </location>
</feature>
<protein>
    <submittedName>
        <fullName evidence="2">Uncharacterized protein</fullName>
    </submittedName>
</protein>
<evidence type="ECO:0000313" key="2">
    <source>
        <dbReference type="EMBL" id="OGE25079.1"/>
    </source>
</evidence>
<evidence type="ECO:0000256" key="1">
    <source>
        <dbReference type="SAM" id="MobiDB-lite"/>
    </source>
</evidence>
<accession>A0A1F5J909</accession>
<evidence type="ECO:0000313" key="3">
    <source>
        <dbReference type="Proteomes" id="UP000177042"/>
    </source>
</evidence>
<dbReference type="EMBL" id="MFCX01000032">
    <property type="protein sequence ID" value="OGE25079.1"/>
    <property type="molecule type" value="Genomic_DNA"/>
</dbReference>
<dbReference type="Proteomes" id="UP000177042">
    <property type="component" value="Unassembled WGS sequence"/>
</dbReference>
<feature type="region of interest" description="Disordered" evidence="1">
    <location>
        <begin position="34"/>
        <end position="53"/>
    </location>
</feature>
<name>A0A1F5J909_9BACT</name>
<dbReference type="AlphaFoldDB" id="A0A1F5J909"/>
<sequence length="257" mass="28439">MESGTDGSAPLPTPKSESRLGGFGGIKKWLEKRGLSRHGHSRQEVLSEDAPQTMSEVVTSVSLPENLVKPEIPIPGVASIPEGNIRLFHFTYPENLDSIRSRGITSPNVDINENGLNSAPNSTWVYSDLNFNELPEWTIGIPFLEFSAPPNEMGPHNAVGKEGTARTLKPGINIPLERIVAIHEPWHEMVRQSNNGVIDPEWLKSYTDRSVQVAGTRGTRGGYTNYSEIARQKQYLESQVIEANKYLNSPDNQPELV</sequence>
<comment type="caution">
    <text evidence="2">The sequence shown here is derived from an EMBL/GenBank/DDBJ whole genome shotgun (WGS) entry which is preliminary data.</text>
</comment>
<proteinExistence type="predicted"/>
<gene>
    <name evidence="2" type="ORF">A3C26_01940</name>
</gene>